<protein>
    <submittedName>
        <fullName evidence="2">ParM/StbA family protein</fullName>
    </submittedName>
</protein>
<gene>
    <name evidence="2" type="ORF">JGZ69_08780</name>
</gene>
<evidence type="ECO:0000313" key="2">
    <source>
        <dbReference type="EMBL" id="QQX26852.1"/>
    </source>
</evidence>
<evidence type="ECO:0000313" key="3">
    <source>
        <dbReference type="Proteomes" id="UP000595512"/>
    </source>
</evidence>
<dbReference type="Gene3D" id="3.30.420.40">
    <property type="match status" value="2"/>
</dbReference>
<feature type="domain" description="Actin-like protein N-terminal" evidence="1">
    <location>
        <begin position="8"/>
        <end position="159"/>
    </location>
</feature>
<reference evidence="2 3" key="1">
    <citation type="submission" date="2020-12" db="EMBL/GenBank/DDBJ databases">
        <title>Taxonomic evaluation of the Bacillus sporothermodurans group of bacteria based on whole genome sequences.</title>
        <authorList>
            <person name="Fiedler G."/>
            <person name="Herbstmann A.-D."/>
            <person name="Doll E."/>
            <person name="Wenning M."/>
            <person name="Brinks E."/>
            <person name="Kabisch J."/>
            <person name="Breitenwieser F."/>
            <person name="Lappann M."/>
            <person name="Boehnlein C."/>
            <person name="Franz C."/>
        </authorList>
    </citation>
    <scope>NUCLEOTIDE SEQUENCE [LARGE SCALE GENOMIC DNA]</scope>
    <source>
        <strain evidence="2 3">DSM 10599</strain>
    </source>
</reference>
<accession>A0AB37HNF2</accession>
<dbReference type="Proteomes" id="UP000595512">
    <property type="component" value="Chromosome"/>
</dbReference>
<organism evidence="2 3">
    <name type="scientific">Heyndrickxia sporothermodurans</name>
    <dbReference type="NCBI Taxonomy" id="46224"/>
    <lineage>
        <taxon>Bacteria</taxon>
        <taxon>Bacillati</taxon>
        <taxon>Bacillota</taxon>
        <taxon>Bacilli</taxon>
        <taxon>Bacillales</taxon>
        <taxon>Bacillaceae</taxon>
        <taxon>Heyndrickxia</taxon>
    </lineage>
</organism>
<dbReference type="KEGG" id="hspo:JGZ69_08780"/>
<proteinExistence type="predicted"/>
<dbReference type="InterPro" id="IPR040607">
    <property type="entry name" value="ALP_N"/>
</dbReference>
<dbReference type="InterPro" id="IPR043129">
    <property type="entry name" value="ATPase_NBD"/>
</dbReference>
<sequence length="323" mass="36687">MKEKILIAVDCGKYQTKGIARYKGNTYMTTFRTKMQQVKRLGVDIQPNSYLVEFYGNEYLLGDMVSEDYSDFSLNKASRIHHLSIYTAIARLLQKANTPSNVDIHLAVNAPITTYKDAIQKEKFKQMVENQGHTVHLMVNNKAFSFELSNVTIAFEGMGEIYAKPDSYKSRNTIIVDLGGLNATFCTFKGIQPQIHSMIVSDLGINVLKGKLGKLINERYGVTVSSDDLEQVLQSGYFASKGEIHEDSKVIIEEMKFEHIQQIVRFAKSRGYTFNMTDIHFVGGGSIILRRYIKQEFPHAVIMENPQYSNCLSFLKILEVKYA</sequence>
<dbReference type="AlphaFoldDB" id="A0AB37HNF2"/>
<dbReference type="Pfam" id="PF17989">
    <property type="entry name" value="ALP_N"/>
    <property type="match status" value="1"/>
</dbReference>
<dbReference type="CDD" id="cd24026">
    <property type="entry name" value="ASKHA_NBD_ParM_Alp12-like"/>
    <property type="match status" value="1"/>
</dbReference>
<dbReference type="EMBL" id="CP066701">
    <property type="protein sequence ID" value="QQX26852.1"/>
    <property type="molecule type" value="Genomic_DNA"/>
</dbReference>
<dbReference type="RefSeq" id="WP_170112399.1">
    <property type="nucleotide sequence ID" value="NZ_CP066701.1"/>
</dbReference>
<name>A0AB37HNF2_9BACI</name>
<dbReference type="SUPFAM" id="SSF53067">
    <property type="entry name" value="Actin-like ATPase domain"/>
    <property type="match status" value="2"/>
</dbReference>
<evidence type="ECO:0000259" key="1">
    <source>
        <dbReference type="Pfam" id="PF17989"/>
    </source>
</evidence>